<accession>A0A5J4R2J6</accession>
<dbReference type="GO" id="GO:0003824">
    <property type="term" value="F:catalytic activity"/>
    <property type="evidence" value="ECO:0007669"/>
    <property type="project" value="InterPro"/>
</dbReference>
<sequence length="353" mass="40262">MNNKESVKFLFLSALFVLLVFPVAGVAQENSVFRVVCWNTENLFDTRHDSLKQDKEFLPSSLRKWHNGRYKKKLADVSRVITAIGERQAPALVGLCEVENDNVMRDLTQYSPLKEYGYRYVITDSPDNRGIDVALLYQRDRFKLISHQSLRVYSENKKYRPTRDILHVCGRLFNGDSLDIFVCHFPSRIGGVTKTEPHRLSAAQTLKNAVDSLFAVRLHPQILIMGDLNDYPRNKSITGILAAVAPPLRPKKNNLYHLLARKAKNTDYGSYKYQGHWRLLDHLIVSGSLLLPDRGFFTDESKAGVSRFPFLLVEDKKHGGVQPFRTYSGTEYLGGISDHLPVYVDFQENAATR</sequence>
<proteinExistence type="predicted"/>
<reference evidence="2" key="1">
    <citation type="submission" date="2019-03" db="EMBL/GenBank/DDBJ databases">
        <title>Single cell metagenomics reveals metabolic interactions within the superorganism composed of flagellate Streblomastix strix and complex community of Bacteroidetes bacteria on its surface.</title>
        <authorList>
            <person name="Treitli S.C."/>
            <person name="Kolisko M."/>
            <person name="Husnik F."/>
            <person name="Keeling P."/>
            <person name="Hampl V."/>
        </authorList>
    </citation>
    <scope>NUCLEOTIDE SEQUENCE</scope>
    <source>
        <strain evidence="2">STM</strain>
    </source>
</reference>
<dbReference type="EMBL" id="SNRY01001972">
    <property type="protein sequence ID" value="KAA6327550.1"/>
    <property type="molecule type" value="Genomic_DNA"/>
</dbReference>
<gene>
    <name evidence="2" type="ORF">EZS27_023473</name>
</gene>
<dbReference type="AlphaFoldDB" id="A0A5J4R2J6"/>
<protein>
    <recommendedName>
        <fullName evidence="1">Endonuclease/exonuclease/phosphatase domain-containing protein</fullName>
    </recommendedName>
</protein>
<name>A0A5J4R2J6_9ZZZZ</name>
<dbReference type="Pfam" id="PF19580">
    <property type="entry name" value="Exo_endo_phos_3"/>
    <property type="match status" value="1"/>
</dbReference>
<organism evidence="2">
    <name type="scientific">termite gut metagenome</name>
    <dbReference type="NCBI Taxonomy" id="433724"/>
    <lineage>
        <taxon>unclassified sequences</taxon>
        <taxon>metagenomes</taxon>
        <taxon>organismal metagenomes</taxon>
    </lineage>
</organism>
<comment type="caution">
    <text evidence="2">The sequence shown here is derived from an EMBL/GenBank/DDBJ whole genome shotgun (WGS) entry which is preliminary data.</text>
</comment>
<evidence type="ECO:0000259" key="1">
    <source>
        <dbReference type="Pfam" id="PF19580"/>
    </source>
</evidence>
<dbReference type="InterPro" id="IPR036691">
    <property type="entry name" value="Endo/exonu/phosph_ase_sf"/>
</dbReference>
<dbReference type="PANTHER" id="PTHR42834">
    <property type="entry name" value="ENDONUCLEASE/EXONUCLEASE/PHOSPHATASE FAMILY PROTEIN (AFU_ORTHOLOGUE AFUA_3G09210)"/>
    <property type="match status" value="1"/>
</dbReference>
<evidence type="ECO:0000313" key="2">
    <source>
        <dbReference type="EMBL" id="KAA6327550.1"/>
    </source>
</evidence>
<feature type="domain" description="Endonuclease/exonuclease/phosphatase" evidence="1">
    <location>
        <begin position="35"/>
        <end position="346"/>
    </location>
</feature>
<dbReference type="InterPro" id="IPR005135">
    <property type="entry name" value="Endo/exonuclease/phosphatase"/>
</dbReference>
<dbReference type="SUPFAM" id="SSF56219">
    <property type="entry name" value="DNase I-like"/>
    <property type="match status" value="1"/>
</dbReference>
<dbReference type="Gene3D" id="3.60.10.10">
    <property type="entry name" value="Endonuclease/exonuclease/phosphatase"/>
    <property type="match status" value="1"/>
</dbReference>
<dbReference type="PANTHER" id="PTHR42834:SF1">
    <property type="entry name" value="ENDONUCLEASE_EXONUCLEASE_PHOSPHATASE FAMILY PROTEIN (AFU_ORTHOLOGUE AFUA_3G09210)"/>
    <property type="match status" value="1"/>
</dbReference>